<comment type="function">
    <text evidence="10">Inner membrane component of the type II secretion system required for the energy-dependent secretion of extracellular factors such as proteases and toxins from the periplasm.</text>
</comment>
<dbReference type="InterPro" id="IPR023229">
    <property type="entry name" value="T2SS_M_periplasmic_sf"/>
</dbReference>
<protein>
    <recommendedName>
        <fullName evidence="10">Type II secretion system protein M</fullName>
        <shortName evidence="10">T2SS protein M</shortName>
    </recommendedName>
    <alternativeName>
        <fullName evidence="10">General secretion pathway protein M</fullName>
    </alternativeName>
</protein>
<dbReference type="Proteomes" id="UP000188627">
    <property type="component" value="Unassembled WGS sequence"/>
</dbReference>
<evidence type="ECO:0000256" key="10">
    <source>
        <dbReference type="PIRNR" id="PIRNR006291"/>
    </source>
</evidence>
<dbReference type="SUPFAM" id="SSF103054">
    <property type="entry name" value="General secretion pathway protein M, EpsM"/>
    <property type="match status" value="1"/>
</dbReference>
<evidence type="ECO:0000256" key="7">
    <source>
        <dbReference type="ARBA" id="ARBA00022927"/>
    </source>
</evidence>
<dbReference type="EMBL" id="MUFC01000018">
    <property type="protein sequence ID" value="OOE85927.1"/>
    <property type="molecule type" value="Genomic_DNA"/>
</dbReference>
<keyword evidence="13" id="KW-1185">Reference proteome</keyword>
<evidence type="ECO:0000256" key="6">
    <source>
        <dbReference type="ARBA" id="ARBA00022692"/>
    </source>
</evidence>
<dbReference type="Pfam" id="PF04612">
    <property type="entry name" value="T2SSM"/>
    <property type="match status" value="1"/>
</dbReference>
<evidence type="ECO:0000256" key="4">
    <source>
        <dbReference type="ARBA" id="ARBA00022475"/>
    </source>
</evidence>
<reference evidence="13" key="1">
    <citation type="submission" date="2017-01" db="EMBL/GenBank/DDBJ databases">
        <title>Draft genome of the species Salinivibrio sharmensis.</title>
        <authorList>
            <person name="Lopez-Hermoso C."/>
            <person name="De La Haba R."/>
            <person name="Sanchez-Porro C."/>
            <person name="Ventosa A."/>
        </authorList>
    </citation>
    <scope>NUCLEOTIDE SEQUENCE [LARGE SCALE GENOMIC DNA]</scope>
    <source>
        <strain evidence="13">CBH463</strain>
    </source>
</reference>
<keyword evidence="5 10" id="KW-0997">Cell inner membrane</keyword>
<keyword evidence="8 11" id="KW-1133">Transmembrane helix</keyword>
<dbReference type="PIRSF" id="PIRSF006291">
    <property type="entry name" value="GspM"/>
    <property type="match status" value="1"/>
</dbReference>
<evidence type="ECO:0000313" key="13">
    <source>
        <dbReference type="Proteomes" id="UP000188627"/>
    </source>
</evidence>
<evidence type="ECO:0000256" key="1">
    <source>
        <dbReference type="ARBA" id="ARBA00004377"/>
    </source>
</evidence>
<keyword evidence="6 11" id="KW-0812">Transmembrane</keyword>
<evidence type="ECO:0000313" key="12">
    <source>
        <dbReference type="EMBL" id="OOE85927.1"/>
    </source>
</evidence>
<keyword evidence="3 10" id="KW-0813">Transport</keyword>
<dbReference type="Gene3D" id="3.30.1360.100">
    <property type="entry name" value="General secretion pathway protein M, EpsM"/>
    <property type="match status" value="1"/>
</dbReference>
<keyword evidence="4 10" id="KW-1003">Cell membrane</keyword>
<evidence type="ECO:0000256" key="11">
    <source>
        <dbReference type="SAM" id="Phobius"/>
    </source>
</evidence>
<evidence type="ECO:0000256" key="3">
    <source>
        <dbReference type="ARBA" id="ARBA00022448"/>
    </source>
</evidence>
<keyword evidence="7 10" id="KW-0653">Protein transport</keyword>
<dbReference type="RefSeq" id="WP_077773050.1">
    <property type="nucleotide sequence ID" value="NZ_MUFC01000018.1"/>
</dbReference>
<comment type="subcellular location">
    <subcellularLocation>
        <location evidence="1">Cell inner membrane</location>
        <topology evidence="1">Single-pass membrane protein</topology>
    </subcellularLocation>
</comment>
<organism evidence="12 13">
    <name type="scientific">Salinivibrio sharmensis</name>
    <dbReference type="NCBI Taxonomy" id="390883"/>
    <lineage>
        <taxon>Bacteria</taxon>
        <taxon>Pseudomonadati</taxon>
        <taxon>Pseudomonadota</taxon>
        <taxon>Gammaproteobacteria</taxon>
        <taxon>Vibrionales</taxon>
        <taxon>Vibrionaceae</taxon>
        <taxon>Salinivibrio</taxon>
    </lineage>
</organism>
<proteinExistence type="inferred from homology"/>
<accession>A0ABX3KAH7</accession>
<sequence>MIARIQAQWQSISAREQRLIGVAGGVLLISFLYWGIVVPIQTQAEQARTAVISERRVFNELQNKRTQIMQLRAQSGGTRHALASRNQPLNQVIAASAGEFNVTITRLQPGEDSVQLGLEPLPFNQLLRWLEQLAQLHGIQAARLSTEATETAGVVKVNRLELER</sequence>
<evidence type="ECO:0000256" key="5">
    <source>
        <dbReference type="ARBA" id="ARBA00022519"/>
    </source>
</evidence>
<evidence type="ECO:0000256" key="2">
    <source>
        <dbReference type="ARBA" id="ARBA00010637"/>
    </source>
</evidence>
<comment type="similarity">
    <text evidence="2 10">Belongs to the GSP M family.</text>
</comment>
<evidence type="ECO:0000256" key="8">
    <source>
        <dbReference type="ARBA" id="ARBA00022989"/>
    </source>
</evidence>
<feature type="transmembrane region" description="Helical" evidence="11">
    <location>
        <begin position="20"/>
        <end position="40"/>
    </location>
</feature>
<dbReference type="InterPro" id="IPR007690">
    <property type="entry name" value="T2SS_GspM"/>
</dbReference>
<keyword evidence="9 10" id="KW-0472">Membrane</keyword>
<gene>
    <name evidence="12" type="ORF">BZG74_13375</name>
</gene>
<evidence type="ECO:0000256" key="9">
    <source>
        <dbReference type="ARBA" id="ARBA00023136"/>
    </source>
</evidence>
<name>A0ABX3KAH7_9GAMM</name>
<comment type="caution">
    <text evidence="12">The sequence shown here is derived from an EMBL/GenBank/DDBJ whole genome shotgun (WGS) entry which is preliminary data.</text>
</comment>